<dbReference type="KEGG" id="bdr:105222905"/>
<dbReference type="OMA" id="SILMCFW"/>
<dbReference type="PANTHER" id="PTHR13333:SF5">
    <property type="entry name" value="M-AAA PROTEASE-INTERACTING PROTEIN 1, MITOCHONDRIAL"/>
    <property type="match status" value="1"/>
</dbReference>
<dbReference type="GO" id="GO:0032979">
    <property type="term" value="P:protein insertion into mitochondrial inner membrane from matrix"/>
    <property type="evidence" value="ECO:0007669"/>
    <property type="project" value="TreeGrafter"/>
</dbReference>
<dbReference type="GeneID" id="105222905"/>
<accession>K9LGM2</accession>
<sequence>MLRVINFRRTLVTSFKTKELCNNKLLLPNHRSSSNIPNPDHSNFHLDGSRSLPRLMDFPETLWPSTINTLRNWILIQFIIRPYFDREFTIKDFVYGAKQALQIISRKLLNGEFDALNGFVSKEAINELKPTIQKLSVAQRKQLEINKTDIYFAFPYQVGIIFDEEQEKIQKRWVEITMVFHVLRGLTEMRNRGEEIPWNMGSLPEYQDKVFVCNYRFKKEFTNGNVSDWTVNALNHFKPIDLVREK</sequence>
<organism evidence="1">
    <name type="scientific">Bactrocera dorsalis</name>
    <name type="common">Oriental fruit fly</name>
    <name type="synonym">Dacus dorsalis</name>
    <dbReference type="NCBI Taxonomy" id="27457"/>
    <lineage>
        <taxon>Eukaryota</taxon>
        <taxon>Metazoa</taxon>
        <taxon>Ecdysozoa</taxon>
        <taxon>Arthropoda</taxon>
        <taxon>Hexapoda</taxon>
        <taxon>Insecta</taxon>
        <taxon>Pterygota</taxon>
        <taxon>Neoptera</taxon>
        <taxon>Endopterygota</taxon>
        <taxon>Diptera</taxon>
        <taxon>Brachycera</taxon>
        <taxon>Muscomorpha</taxon>
        <taxon>Tephritoidea</taxon>
        <taxon>Tephritidae</taxon>
        <taxon>Bactrocera</taxon>
        <taxon>Bactrocera</taxon>
    </lineage>
</organism>
<dbReference type="EMBL" id="GAKP01003235">
    <property type="protein sequence ID" value="JAC55717.1"/>
    <property type="molecule type" value="Transcribed_RNA"/>
</dbReference>
<evidence type="ECO:0000313" key="3">
    <source>
        <dbReference type="Proteomes" id="UP001652620"/>
    </source>
</evidence>
<reference evidence="4" key="3">
    <citation type="submission" date="2025-04" db="UniProtKB">
        <authorList>
            <consortium name="RefSeq"/>
        </authorList>
    </citation>
    <scope>IDENTIFICATION</scope>
</reference>
<protein>
    <submittedName>
        <fullName evidence="1">Juvenile hormone esterase binding protein</fullName>
    </submittedName>
    <submittedName>
        <fullName evidence="4">Uncharacterized protein C2orf47 homolog, mitochondrial</fullName>
    </submittedName>
    <submittedName>
        <fullName evidence="2">Uncharacterized protein C2orf47-like protein, mitochondrial</fullName>
    </submittedName>
</protein>
<dbReference type="OrthoDB" id="7249367at2759"/>
<gene>
    <name evidence="2" type="primary">CB047</name>
    <name evidence="4" type="synonym">LOC105222905</name>
</gene>
<dbReference type="EMBL" id="JQ929896">
    <property type="protein sequence ID" value="AFJ00339.1"/>
    <property type="molecule type" value="mRNA"/>
</dbReference>
<dbReference type="RefSeq" id="NP_001291914.1">
    <property type="nucleotide sequence ID" value="NM_001304985.1"/>
</dbReference>
<dbReference type="AlphaFoldDB" id="K9LGM2"/>
<dbReference type="PANTHER" id="PTHR13333">
    <property type="entry name" value="M-AAA PROTEASE-INTERACTING PROTEIN 1, MITOCHONDRIAL"/>
    <property type="match status" value="1"/>
</dbReference>
<dbReference type="GO" id="GO:0005743">
    <property type="term" value="C:mitochondrial inner membrane"/>
    <property type="evidence" value="ECO:0007669"/>
    <property type="project" value="TreeGrafter"/>
</dbReference>
<proteinExistence type="evidence at transcript level"/>
<dbReference type="Proteomes" id="UP001652620">
    <property type="component" value="Chromosome 3"/>
</dbReference>
<evidence type="ECO:0000313" key="2">
    <source>
        <dbReference type="EMBL" id="JAC55717.1"/>
    </source>
</evidence>
<reference evidence="1" key="1">
    <citation type="submission" date="2012-04" db="EMBL/GenBank/DDBJ databases">
        <title>cDNA cloning and sequence analysis of juvenile hormone esterase binding protein in Bactrocera dorsalis.</title>
        <authorList>
            <person name="Xu K."/>
            <person name="Yang W."/>
            <person name="Wang J."/>
        </authorList>
    </citation>
    <scope>NUCLEOTIDE SEQUENCE</scope>
</reference>
<evidence type="ECO:0000313" key="4">
    <source>
        <dbReference type="RefSeq" id="NP_001291914.1"/>
    </source>
</evidence>
<evidence type="ECO:0000313" key="1">
    <source>
        <dbReference type="EMBL" id="AFJ00339.1"/>
    </source>
</evidence>
<name>K9LGM2_BACDO</name>
<dbReference type="GO" id="GO:0043022">
    <property type="term" value="F:ribosome binding"/>
    <property type="evidence" value="ECO:0007669"/>
    <property type="project" value="TreeGrafter"/>
</dbReference>
<keyword evidence="3" id="KW-1185">Reference proteome</keyword>
<reference evidence="2" key="2">
    <citation type="journal article" date="2014" name="BMC Genomics">
        <title>Characterizing the developmental transcriptome of the oriental fruit fly, Bactrocera dorsalis (Diptera: Tephritidae) through comparative genomic analysis with Drosophila melanogaster utilizing modENCODE datasets.</title>
        <authorList>
            <person name="Geib S.M."/>
            <person name="Calla B."/>
            <person name="Hall B."/>
            <person name="Hou S."/>
            <person name="Manoukis N.C."/>
        </authorList>
    </citation>
    <scope>NUCLEOTIDE SEQUENCE</scope>
    <source>
        <strain evidence="2">Punador</strain>
    </source>
</reference>